<organism evidence="4 5">
    <name type="scientific">Candidatus Magnetoglobus multicellularis str. Araruama</name>
    <dbReference type="NCBI Taxonomy" id="890399"/>
    <lineage>
        <taxon>Bacteria</taxon>
        <taxon>Pseudomonadati</taxon>
        <taxon>Thermodesulfobacteriota</taxon>
        <taxon>Desulfobacteria</taxon>
        <taxon>Desulfobacterales</taxon>
        <taxon>Desulfobacteraceae</taxon>
        <taxon>Candidatus Magnetoglobus</taxon>
    </lineage>
</organism>
<dbReference type="AlphaFoldDB" id="A0A1V1PGP4"/>
<feature type="transmembrane region" description="Helical" evidence="1">
    <location>
        <begin position="250"/>
        <end position="267"/>
    </location>
</feature>
<dbReference type="Proteomes" id="UP000189670">
    <property type="component" value="Unassembled WGS sequence"/>
</dbReference>
<name>A0A1V1PGP4_9BACT</name>
<keyword evidence="1" id="KW-0812">Transmembrane</keyword>
<evidence type="ECO:0000259" key="3">
    <source>
        <dbReference type="Pfam" id="PF19308"/>
    </source>
</evidence>
<sequence>MKIKDLTAVSIYVKALQDGKLRITNGRQTHSCFFMLLSDVNADLAYRLHESNQEKPYTVSCLQALNARNDQQKNAQFIPVSSGHRYKFRISVMTTELSLALYQISKQKEQTIMLDKVSFEIVGMDFIRGKRSGEVNYLDLIARKDSQSIQSFGLHFISATAFHSKNQNILFPLPELIFPRLLKRWNLFCPEDCQMNDDQFNEIIANSIMVTAYQLQTHALDFGVKGTEIGFSGSCFYKIKNSVPNKIKEIIHVLIMFSFFAGIGYGSPKGMGQINYSIDP</sequence>
<gene>
    <name evidence="4" type="ORF">OMM_00663</name>
</gene>
<feature type="domain" description="CRISPR-associated protein Cas6-like N-terminal" evidence="3">
    <location>
        <begin position="23"/>
        <end position="103"/>
    </location>
</feature>
<feature type="domain" description="CRISPR-associated protein Cas6 C-terminal" evidence="2">
    <location>
        <begin position="154"/>
        <end position="274"/>
    </location>
</feature>
<dbReference type="Pfam" id="PF10040">
    <property type="entry name" value="CRISPR_Cas6"/>
    <property type="match status" value="1"/>
</dbReference>
<evidence type="ECO:0000256" key="1">
    <source>
        <dbReference type="SAM" id="Phobius"/>
    </source>
</evidence>
<dbReference type="EMBL" id="ATBP01000036">
    <property type="protein sequence ID" value="ETR73855.1"/>
    <property type="molecule type" value="Genomic_DNA"/>
</dbReference>
<dbReference type="Gene3D" id="3.30.70.1890">
    <property type="match status" value="1"/>
</dbReference>
<accession>A0A1V1PGP4</accession>
<evidence type="ECO:0000259" key="2">
    <source>
        <dbReference type="Pfam" id="PF10040"/>
    </source>
</evidence>
<dbReference type="InterPro" id="IPR045747">
    <property type="entry name" value="CRISPR-assoc_prot_Cas6_N_sf"/>
</dbReference>
<protein>
    <submittedName>
        <fullName evidence="4">CRISPR-associated Cas family protein</fullName>
    </submittedName>
</protein>
<keyword evidence="1" id="KW-0472">Membrane</keyword>
<comment type="caution">
    <text evidence="4">The sequence shown here is derived from an EMBL/GenBank/DDBJ whole genome shotgun (WGS) entry which is preliminary data.</text>
</comment>
<reference evidence="5" key="1">
    <citation type="submission" date="2012-11" db="EMBL/GenBank/DDBJ databases">
        <authorList>
            <person name="Lucero-Rivera Y.E."/>
            <person name="Tovar-Ramirez D."/>
        </authorList>
    </citation>
    <scope>NUCLEOTIDE SEQUENCE [LARGE SCALE GENOMIC DNA]</scope>
    <source>
        <strain evidence="5">Araruama</strain>
    </source>
</reference>
<evidence type="ECO:0000313" key="5">
    <source>
        <dbReference type="Proteomes" id="UP000189670"/>
    </source>
</evidence>
<proteinExistence type="predicted"/>
<evidence type="ECO:0000313" key="4">
    <source>
        <dbReference type="EMBL" id="ETR73855.1"/>
    </source>
</evidence>
<dbReference type="CDD" id="cd21141">
    <property type="entry name" value="Cas6_III-like"/>
    <property type="match status" value="1"/>
</dbReference>
<dbReference type="Pfam" id="PF19308">
    <property type="entry name" value="CRISPR_Cas6_N"/>
    <property type="match status" value="1"/>
</dbReference>
<keyword evidence="1" id="KW-1133">Transmembrane helix</keyword>
<dbReference type="InterPro" id="IPR019267">
    <property type="entry name" value="CRISPR-assoc_Cas6_C"/>
</dbReference>
<dbReference type="Gene3D" id="3.30.70.1900">
    <property type="match status" value="1"/>
</dbReference>
<dbReference type="InterPro" id="IPR045648">
    <property type="entry name" value="CRISPR-assoc_Cas6-like_N"/>
</dbReference>